<dbReference type="GO" id="GO:0006006">
    <property type="term" value="P:glucose metabolic process"/>
    <property type="evidence" value="ECO:0007669"/>
    <property type="project" value="TreeGrafter"/>
</dbReference>
<evidence type="ECO:0000256" key="5">
    <source>
        <dbReference type="ARBA" id="ARBA00022741"/>
    </source>
</evidence>
<dbReference type="EMBL" id="KZ989498">
    <property type="protein sequence ID" value="RKP26159.1"/>
    <property type="molecule type" value="Genomic_DNA"/>
</dbReference>
<evidence type="ECO:0000256" key="4">
    <source>
        <dbReference type="ARBA" id="ARBA00022679"/>
    </source>
</evidence>
<keyword evidence="8 11" id="KW-0324">Glycolysis</keyword>
<evidence type="ECO:0000256" key="1">
    <source>
        <dbReference type="ARBA" id="ARBA00004888"/>
    </source>
</evidence>
<gene>
    <name evidence="14" type="ORF">SYNPS1DRAFT_14582</name>
</gene>
<evidence type="ECO:0000256" key="9">
    <source>
        <dbReference type="ARBA" id="ARBA00044613"/>
    </source>
</evidence>
<dbReference type="GO" id="GO:0005524">
    <property type="term" value="F:ATP binding"/>
    <property type="evidence" value="ECO:0007669"/>
    <property type="project" value="UniProtKB-UniRule"/>
</dbReference>
<dbReference type="SUPFAM" id="SSF53067">
    <property type="entry name" value="Actin-like ATPase domain"/>
    <property type="match status" value="2"/>
</dbReference>
<evidence type="ECO:0000313" key="15">
    <source>
        <dbReference type="Proteomes" id="UP000278143"/>
    </source>
</evidence>
<evidence type="ECO:0000256" key="3">
    <source>
        <dbReference type="ARBA" id="ARBA00009225"/>
    </source>
</evidence>
<reference evidence="15" key="1">
    <citation type="journal article" date="2018" name="Nat. Microbiol.">
        <title>Leveraging single-cell genomics to expand the fungal tree of life.</title>
        <authorList>
            <person name="Ahrendt S.R."/>
            <person name="Quandt C.A."/>
            <person name="Ciobanu D."/>
            <person name="Clum A."/>
            <person name="Salamov A."/>
            <person name="Andreopoulos B."/>
            <person name="Cheng J.F."/>
            <person name="Woyke T."/>
            <person name="Pelin A."/>
            <person name="Henrissat B."/>
            <person name="Reynolds N.K."/>
            <person name="Benny G.L."/>
            <person name="Smith M.E."/>
            <person name="James T.Y."/>
            <person name="Grigoriev I.V."/>
        </authorList>
    </citation>
    <scope>NUCLEOTIDE SEQUENCE [LARGE SCALE GENOMIC DNA]</scope>
    <source>
        <strain evidence="15">Benny S71-1</strain>
    </source>
</reference>
<dbReference type="Gene3D" id="3.30.420.40">
    <property type="match status" value="1"/>
</dbReference>
<dbReference type="AlphaFoldDB" id="A0A4V1J1T3"/>
<comment type="catalytic activity">
    <reaction evidence="9">
        <text>a D-hexose + ATP = a D-hexose 6-phosphate + ADP + H(+)</text>
        <dbReference type="Rhea" id="RHEA:22740"/>
        <dbReference type="ChEBI" id="CHEBI:4194"/>
        <dbReference type="ChEBI" id="CHEBI:15378"/>
        <dbReference type="ChEBI" id="CHEBI:30616"/>
        <dbReference type="ChEBI" id="CHEBI:229467"/>
        <dbReference type="ChEBI" id="CHEBI:456216"/>
        <dbReference type="EC" id="2.7.1.1"/>
    </reaction>
    <physiologicalReaction direction="left-to-right" evidence="9">
        <dbReference type="Rhea" id="RHEA:22741"/>
    </physiologicalReaction>
</comment>
<dbReference type="Gene3D" id="1.10.287.1250">
    <property type="match status" value="1"/>
</dbReference>
<dbReference type="PANTHER" id="PTHR19443:SF16">
    <property type="entry name" value="HEXOKINASE TYPE 1-RELATED"/>
    <property type="match status" value="1"/>
</dbReference>
<evidence type="ECO:0000256" key="6">
    <source>
        <dbReference type="ARBA" id="ARBA00022777"/>
    </source>
</evidence>
<dbReference type="Pfam" id="PF03727">
    <property type="entry name" value="Hexokinase_2"/>
    <property type="match status" value="1"/>
</dbReference>
<dbReference type="GO" id="GO:0005739">
    <property type="term" value="C:mitochondrion"/>
    <property type="evidence" value="ECO:0007669"/>
    <property type="project" value="TreeGrafter"/>
</dbReference>
<dbReference type="InterPro" id="IPR043129">
    <property type="entry name" value="ATPase_NBD"/>
</dbReference>
<keyword evidence="15" id="KW-1185">Reference proteome</keyword>
<dbReference type="GO" id="GO:0008865">
    <property type="term" value="F:fructokinase activity"/>
    <property type="evidence" value="ECO:0007669"/>
    <property type="project" value="TreeGrafter"/>
</dbReference>
<dbReference type="UniPathway" id="UPA00109">
    <property type="reaction ID" value="UER00180"/>
</dbReference>
<dbReference type="GO" id="GO:0004340">
    <property type="term" value="F:glucokinase activity"/>
    <property type="evidence" value="ECO:0007669"/>
    <property type="project" value="TreeGrafter"/>
</dbReference>
<evidence type="ECO:0000256" key="8">
    <source>
        <dbReference type="ARBA" id="ARBA00023152"/>
    </source>
</evidence>
<dbReference type="GO" id="GO:0006096">
    <property type="term" value="P:glycolytic process"/>
    <property type="evidence" value="ECO:0007669"/>
    <property type="project" value="UniProtKB-UniPathway"/>
</dbReference>
<dbReference type="GO" id="GO:0005829">
    <property type="term" value="C:cytosol"/>
    <property type="evidence" value="ECO:0007669"/>
    <property type="project" value="TreeGrafter"/>
</dbReference>
<evidence type="ECO:0000313" key="14">
    <source>
        <dbReference type="EMBL" id="RKP26159.1"/>
    </source>
</evidence>
<comment type="similarity">
    <text evidence="3 11">Belongs to the hexokinase family.</text>
</comment>
<feature type="domain" description="Hexokinase N-terminal" evidence="12">
    <location>
        <begin position="24"/>
        <end position="223"/>
    </location>
</feature>
<evidence type="ECO:0000256" key="7">
    <source>
        <dbReference type="ARBA" id="ARBA00022840"/>
    </source>
</evidence>
<dbReference type="InterPro" id="IPR001312">
    <property type="entry name" value="Hexokinase"/>
</dbReference>
<dbReference type="InterPro" id="IPR022672">
    <property type="entry name" value="Hexokinase_N"/>
</dbReference>
<dbReference type="PROSITE" id="PS51748">
    <property type="entry name" value="HEXOKINASE_2"/>
    <property type="match status" value="1"/>
</dbReference>
<comment type="pathway">
    <text evidence="1">Carbohydrate degradation; glycolysis; D-glyceraldehyde 3-phosphate and glycerone phosphate from D-glucose: step 1/4.</text>
</comment>
<evidence type="ECO:0000256" key="10">
    <source>
        <dbReference type="ARBA" id="ARBA00047905"/>
    </source>
</evidence>
<proteinExistence type="inferred from homology"/>
<evidence type="ECO:0000259" key="13">
    <source>
        <dbReference type="Pfam" id="PF03727"/>
    </source>
</evidence>
<dbReference type="OrthoDB" id="419537at2759"/>
<dbReference type="GO" id="GO:0001678">
    <property type="term" value="P:intracellular glucose homeostasis"/>
    <property type="evidence" value="ECO:0007669"/>
    <property type="project" value="InterPro"/>
</dbReference>
<name>A0A4V1J1T3_9FUNG</name>
<comment type="pathway">
    <text evidence="2">Carbohydrate metabolism; hexose metabolism.</text>
</comment>
<keyword evidence="7 11" id="KW-0067">ATP-binding</keyword>
<dbReference type="GO" id="GO:0005536">
    <property type="term" value="F:D-glucose binding"/>
    <property type="evidence" value="ECO:0007669"/>
    <property type="project" value="InterPro"/>
</dbReference>
<dbReference type="CDD" id="cd24018">
    <property type="entry name" value="ASKHA_NBD_HK_fungi"/>
    <property type="match status" value="1"/>
</dbReference>
<dbReference type="PANTHER" id="PTHR19443">
    <property type="entry name" value="HEXOKINASE"/>
    <property type="match status" value="1"/>
</dbReference>
<evidence type="ECO:0000256" key="2">
    <source>
        <dbReference type="ARBA" id="ARBA00005028"/>
    </source>
</evidence>
<dbReference type="Gene3D" id="3.40.367.20">
    <property type="match status" value="1"/>
</dbReference>
<keyword evidence="5 11" id="KW-0547">Nucleotide-binding</keyword>
<protein>
    <recommendedName>
        <fullName evidence="11">Phosphotransferase</fullName>
        <ecNumber evidence="11">2.7.1.-</ecNumber>
    </recommendedName>
</protein>
<dbReference type="EC" id="2.7.1.-" evidence="11"/>
<dbReference type="Pfam" id="PF00349">
    <property type="entry name" value="Hexokinase_1"/>
    <property type="match status" value="1"/>
</dbReference>
<keyword evidence="6 11" id="KW-0418">Kinase</keyword>
<organism evidence="14 15">
    <name type="scientific">Syncephalis pseudoplumigaleata</name>
    <dbReference type="NCBI Taxonomy" id="1712513"/>
    <lineage>
        <taxon>Eukaryota</taxon>
        <taxon>Fungi</taxon>
        <taxon>Fungi incertae sedis</taxon>
        <taxon>Zoopagomycota</taxon>
        <taxon>Zoopagomycotina</taxon>
        <taxon>Zoopagomycetes</taxon>
        <taxon>Zoopagales</taxon>
        <taxon>Piptocephalidaceae</taxon>
        <taxon>Syncephalis</taxon>
    </lineage>
</organism>
<dbReference type="PRINTS" id="PR00475">
    <property type="entry name" value="HEXOKINASE"/>
</dbReference>
<sequence>MATSPVASSATPHPDFTEAQRKKYEELRSELVVDTDKLKRLQEGFTRAMDDGLANYGSLVPMIPAFVVNRLTGVETGTYLALDLGGTNARVCSAELCGNGEIKIISREFTVPDDKKVGEDKDIIFDFLAECVEIFLNAVPETRRDEKSASQELLMGFTFSFPLEQTAIDKGTIMYWNKNFDLPGAVNQDVVQLLQAALERKHLAVRVTAVVNDTVGCLLANAYRNPKTSIGVIFGTGTNAAYYARLPTISKWTRQHDIAADPATRGATEMTVNTEWGAYETDPAVLPPTRFDVSIDRRTRNPGKQLFEKLISGMYLGELVRLILVELIDERLLFDGHSSDEFNRAYAFHTSYLSEIKKDTSADLEGTRGKLEDVMGLPRGTTTLADRYFVREVCQLVAERAARLGGMALASILSYRADELREKDAEVAIGVDGSLYEKYPGFDKHIMDAMRETLGADLVDGKVTLGMVEDGSAKGAALAAMLAKHKLEATATV</sequence>
<dbReference type="Proteomes" id="UP000278143">
    <property type="component" value="Unassembled WGS sequence"/>
</dbReference>
<evidence type="ECO:0000259" key="12">
    <source>
        <dbReference type="Pfam" id="PF00349"/>
    </source>
</evidence>
<accession>A0A4V1J1T3</accession>
<keyword evidence="4 11" id="KW-0808">Transferase</keyword>
<evidence type="ECO:0000256" key="11">
    <source>
        <dbReference type="RuleBase" id="RU362007"/>
    </source>
</evidence>
<feature type="domain" description="Hexokinase C-terminal" evidence="13">
    <location>
        <begin position="230"/>
        <end position="481"/>
    </location>
</feature>
<comment type="catalytic activity">
    <reaction evidence="10">
        <text>D-fructose + ATP = D-fructose 6-phosphate + ADP + H(+)</text>
        <dbReference type="Rhea" id="RHEA:16125"/>
        <dbReference type="ChEBI" id="CHEBI:15378"/>
        <dbReference type="ChEBI" id="CHEBI:30616"/>
        <dbReference type="ChEBI" id="CHEBI:37721"/>
        <dbReference type="ChEBI" id="CHEBI:61527"/>
        <dbReference type="ChEBI" id="CHEBI:456216"/>
        <dbReference type="EC" id="2.7.1.1"/>
    </reaction>
    <physiologicalReaction direction="left-to-right" evidence="10">
        <dbReference type="Rhea" id="RHEA:16126"/>
    </physiologicalReaction>
</comment>
<dbReference type="InterPro" id="IPR022673">
    <property type="entry name" value="Hexokinase_C"/>
</dbReference>